<reference evidence="4" key="1">
    <citation type="submission" date="2025-08" db="UniProtKB">
        <authorList>
            <consortium name="RefSeq"/>
        </authorList>
    </citation>
    <scope>IDENTIFICATION</scope>
    <source>
        <tissue evidence="4">Spleen</tissue>
    </source>
</reference>
<sequence>MAPVLPPGTPQEAVTFKDVVVDFTQEEWKCLDSSQKEFYRDVMLENYSNLVSLGLAFPKPYVIDQLERREAPWIPEGDIPRISHPERKKKRILRN</sequence>
<dbReference type="RefSeq" id="XP_020833330.1">
    <property type="nucleotide sequence ID" value="XM_020977671.1"/>
</dbReference>
<dbReference type="Pfam" id="PF01352">
    <property type="entry name" value="KRAB"/>
    <property type="match status" value="1"/>
</dbReference>
<evidence type="ECO:0000313" key="3">
    <source>
        <dbReference type="Proteomes" id="UP000515140"/>
    </source>
</evidence>
<name>A0A6P5JGH5_PHACI</name>
<feature type="region of interest" description="Disordered" evidence="1">
    <location>
        <begin position="74"/>
        <end position="95"/>
    </location>
</feature>
<dbReference type="InterPro" id="IPR036051">
    <property type="entry name" value="KRAB_dom_sf"/>
</dbReference>
<dbReference type="PANTHER" id="PTHR23232:SF163">
    <property type="entry name" value="ZINC FINGER PROTEIN 589"/>
    <property type="match status" value="1"/>
</dbReference>
<evidence type="ECO:0000259" key="2">
    <source>
        <dbReference type="PROSITE" id="PS50805"/>
    </source>
</evidence>
<feature type="domain" description="KRAB" evidence="2">
    <location>
        <begin position="14"/>
        <end position="85"/>
    </location>
</feature>
<dbReference type="Gene3D" id="6.10.140.140">
    <property type="match status" value="1"/>
</dbReference>
<proteinExistence type="predicted"/>
<keyword evidence="3" id="KW-1185">Reference proteome</keyword>
<accession>A0A6P5JGH5</accession>
<evidence type="ECO:0000313" key="4">
    <source>
        <dbReference type="RefSeq" id="XP_020833330.1"/>
    </source>
</evidence>
<dbReference type="InterPro" id="IPR050169">
    <property type="entry name" value="Krueppel_C2H2_ZnF"/>
</dbReference>
<feature type="compositionally biased region" description="Basic residues" evidence="1">
    <location>
        <begin position="86"/>
        <end position="95"/>
    </location>
</feature>
<dbReference type="PANTHER" id="PTHR23232">
    <property type="entry name" value="KRAB DOMAIN C2H2 ZINC FINGER"/>
    <property type="match status" value="1"/>
</dbReference>
<gene>
    <name evidence="4" type="primary">LOC110201776</name>
</gene>
<dbReference type="GO" id="GO:0006355">
    <property type="term" value="P:regulation of DNA-templated transcription"/>
    <property type="evidence" value="ECO:0007669"/>
    <property type="project" value="InterPro"/>
</dbReference>
<dbReference type="CDD" id="cd07765">
    <property type="entry name" value="KRAB_A-box"/>
    <property type="match status" value="1"/>
</dbReference>
<dbReference type="AlphaFoldDB" id="A0A6P5JGH5"/>
<organism evidence="3 4">
    <name type="scientific">Phascolarctos cinereus</name>
    <name type="common">Koala</name>
    <dbReference type="NCBI Taxonomy" id="38626"/>
    <lineage>
        <taxon>Eukaryota</taxon>
        <taxon>Metazoa</taxon>
        <taxon>Chordata</taxon>
        <taxon>Craniata</taxon>
        <taxon>Vertebrata</taxon>
        <taxon>Euteleostomi</taxon>
        <taxon>Mammalia</taxon>
        <taxon>Metatheria</taxon>
        <taxon>Diprotodontia</taxon>
        <taxon>Phascolarctidae</taxon>
        <taxon>Phascolarctos</taxon>
    </lineage>
</organism>
<protein>
    <submittedName>
        <fullName evidence="4">Zinc finger protein 90 homolog isoform X2</fullName>
    </submittedName>
</protein>
<dbReference type="GeneID" id="110201776"/>
<evidence type="ECO:0000256" key="1">
    <source>
        <dbReference type="SAM" id="MobiDB-lite"/>
    </source>
</evidence>
<dbReference type="SMART" id="SM00349">
    <property type="entry name" value="KRAB"/>
    <property type="match status" value="1"/>
</dbReference>
<dbReference type="Proteomes" id="UP000515140">
    <property type="component" value="Unplaced"/>
</dbReference>
<dbReference type="InterPro" id="IPR001909">
    <property type="entry name" value="KRAB"/>
</dbReference>
<dbReference type="PROSITE" id="PS50805">
    <property type="entry name" value="KRAB"/>
    <property type="match status" value="1"/>
</dbReference>
<dbReference type="SUPFAM" id="SSF109640">
    <property type="entry name" value="KRAB domain (Kruppel-associated box)"/>
    <property type="match status" value="1"/>
</dbReference>